<accession>A0ABW4GBJ4</accession>
<dbReference type="SMART" id="SM00939">
    <property type="entry name" value="PepX_C"/>
    <property type="match status" value="1"/>
</dbReference>
<evidence type="ECO:0000256" key="1">
    <source>
        <dbReference type="ARBA" id="ARBA00022801"/>
    </source>
</evidence>
<dbReference type="RefSeq" id="WP_219534171.1">
    <property type="nucleotide sequence ID" value="NZ_JAHKRM010000021.1"/>
</dbReference>
<evidence type="ECO:0000313" key="4">
    <source>
        <dbReference type="EMBL" id="MFD1539668.1"/>
    </source>
</evidence>
<dbReference type="NCBIfam" id="TIGR00976">
    <property type="entry name" value="CocE_NonD"/>
    <property type="match status" value="1"/>
</dbReference>
<dbReference type="Pfam" id="PF02129">
    <property type="entry name" value="Peptidase_S15"/>
    <property type="match status" value="1"/>
</dbReference>
<keyword evidence="1 4" id="KW-0378">Hydrolase</keyword>
<reference evidence="5" key="1">
    <citation type="journal article" date="2019" name="Int. J. Syst. Evol. Microbiol.">
        <title>The Global Catalogue of Microorganisms (GCM) 10K type strain sequencing project: providing services to taxonomists for standard genome sequencing and annotation.</title>
        <authorList>
            <consortium name="The Broad Institute Genomics Platform"/>
            <consortium name="The Broad Institute Genome Sequencing Center for Infectious Disease"/>
            <person name="Wu L."/>
            <person name="Ma J."/>
        </authorList>
    </citation>
    <scope>NUCLEOTIDE SEQUENCE [LARGE SCALE GENOMIC DNA]</scope>
    <source>
        <strain evidence="5">CGMCC 1.15399</strain>
    </source>
</reference>
<dbReference type="EMBL" id="JBHUCM010000017">
    <property type="protein sequence ID" value="MFD1539668.1"/>
    <property type="molecule type" value="Genomic_DNA"/>
</dbReference>
<comment type="caution">
    <text evidence="4">The sequence shown here is derived from an EMBL/GenBank/DDBJ whole genome shotgun (WGS) entry which is preliminary data.</text>
</comment>
<dbReference type="InterPro" id="IPR005674">
    <property type="entry name" value="CocE/Ser_esterase"/>
</dbReference>
<dbReference type="Proteomes" id="UP001597097">
    <property type="component" value="Unassembled WGS sequence"/>
</dbReference>
<evidence type="ECO:0000313" key="5">
    <source>
        <dbReference type="Proteomes" id="UP001597097"/>
    </source>
</evidence>
<feature type="domain" description="Xaa-Pro dipeptidyl-peptidase C-terminal" evidence="3">
    <location>
        <begin position="316"/>
        <end position="538"/>
    </location>
</feature>
<dbReference type="GO" id="GO:0016787">
    <property type="term" value="F:hydrolase activity"/>
    <property type="evidence" value="ECO:0007669"/>
    <property type="project" value="UniProtKB-KW"/>
</dbReference>
<dbReference type="Pfam" id="PF08530">
    <property type="entry name" value="PepX_C"/>
    <property type="match status" value="1"/>
</dbReference>
<evidence type="ECO:0000259" key="3">
    <source>
        <dbReference type="SMART" id="SM00939"/>
    </source>
</evidence>
<name>A0ABW4GBJ4_9ACTN</name>
<evidence type="ECO:0000256" key="2">
    <source>
        <dbReference type="SAM" id="MobiDB-lite"/>
    </source>
</evidence>
<sequence>MLTTGLFAGGLAPARADRQASTPWPGGRWEPGSARYGTTIVSNVPVRMDDGVTLTATVAYPADPATGRRAAGRFPVILQQTPYTDDVNSFFVPYGYIFATVRSRGAGTSGGEFGYVSARDHRDGVRTVDWAAHELDGSNGIIGGYGCSYAGETQLYTAANVGRGSPLKAIIPTCTAQDYLRETFLVNGILTGDFPFLRRAAASVGDTPSAKALFADLVANIESGGDAAYSRDFWRARQPITFAQSIVDNDIPALLWSGWDDVVIRGATEFYTALQNAYHDRPVQAPMDPRQPTTGRYQIIVGPWGHGQGLDNTIMLEWYDTWLKRKNTGIERTDTPMHLYELRTDRWINAARYPIVPDYTTYYLHANGALKPSRSSRGSDSITWAQPSEAGSTLTYSTPPLADGATLAGPVSAAVYASSSNTNLQLIATLADVAPDGTAAPITFGAVLGSQRALDPAKNWRDRNGTIIRPFARLTGDDYLTPGVVTRFDIALHPRLWAVLPGHSLRLTLTTQTPASACTGFNILPCALTAPAQASVAGGAYRIQRGPAWPSSVSLPLLRAGCFRTAAGAVTPTSGGLSQPMDWSAKGPGNPCQR</sequence>
<feature type="compositionally biased region" description="Polar residues" evidence="2">
    <location>
        <begin position="373"/>
        <end position="390"/>
    </location>
</feature>
<dbReference type="InterPro" id="IPR013736">
    <property type="entry name" value="Xaa-Pro_dipept_C"/>
</dbReference>
<dbReference type="InterPro" id="IPR000383">
    <property type="entry name" value="Xaa-Pro-like_dom"/>
</dbReference>
<organism evidence="4 5">
    <name type="scientific">Nonomuraea guangzhouensis</name>
    <dbReference type="NCBI Taxonomy" id="1291555"/>
    <lineage>
        <taxon>Bacteria</taxon>
        <taxon>Bacillati</taxon>
        <taxon>Actinomycetota</taxon>
        <taxon>Actinomycetes</taxon>
        <taxon>Streptosporangiales</taxon>
        <taxon>Streptosporangiaceae</taxon>
        <taxon>Nonomuraea</taxon>
    </lineage>
</organism>
<feature type="region of interest" description="Disordered" evidence="2">
    <location>
        <begin position="572"/>
        <end position="594"/>
    </location>
</feature>
<feature type="region of interest" description="Disordered" evidence="2">
    <location>
        <begin position="371"/>
        <end position="390"/>
    </location>
</feature>
<keyword evidence="5" id="KW-1185">Reference proteome</keyword>
<gene>
    <name evidence="4" type="ORF">ACFSJ0_21620</name>
</gene>
<protein>
    <submittedName>
        <fullName evidence="4">CocE/NonD family hydrolase</fullName>
    </submittedName>
</protein>
<proteinExistence type="predicted"/>